<reference evidence="3 4" key="1">
    <citation type="submission" date="2019-03" db="EMBL/GenBank/DDBJ databases">
        <title>The genome sequence of a newly discovered highly antifungal drug resistant Aspergillus species, Aspergillus tanneri NIH 1004.</title>
        <authorList>
            <person name="Mounaud S."/>
            <person name="Singh I."/>
            <person name="Joardar V."/>
            <person name="Pakala S."/>
            <person name="Pakala S."/>
            <person name="Venepally P."/>
            <person name="Hoover J."/>
            <person name="Nierman W."/>
            <person name="Chung J."/>
            <person name="Losada L."/>
        </authorList>
    </citation>
    <scope>NUCLEOTIDE SEQUENCE [LARGE SCALE GENOMIC DNA]</scope>
    <source>
        <strain evidence="3 4">NIH1004</strain>
    </source>
</reference>
<feature type="region of interest" description="Disordered" evidence="1">
    <location>
        <begin position="1"/>
        <end position="179"/>
    </location>
</feature>
<proteinExistence type="predicted"/>
<evidence type="ECO:0000313" key="4">
    <source>
        <dbReference type="Proteomes" id="UP000308092"/>
    </source>
</evidence>
<dbReference type="AlphaFoldDB" id="A0A4V3UQT4"/>
<reference evidence="2 5" key="2">
    <citation type="submission" date="2019-08" db="EMBL/GenBank/DDBJ databases">
        <title>The genome sequence of a newly discovered highly antifungal drug resistant Aspergillus species, Aspergillus tanneri NIH 1004.</title>
        <authorList>
            <person name="Mounaud S."/>
            <person name="Singh I."/>
            <person name="Joardar V."/>
            <person name="Pakala S."/>
            <person name="Pakala S."/>
            <person name="Venepally P."/>
            <person name="Chung J.K."/>
            <person name="Losada L."/>
            <person name="Nierman W.C."/>
        </authorList>
    </citation>
    <scope>NUCLEOTIDE SEQUENCE [LARGE SCALE GENOMIC DNA]</scope>
    <source>
        <strain evidence="2 5">NIH1004</strain>
    </source>
</reference>
<evidence type="ECO:0000313" key="5">
    <source>
        <dbReference type="Proteomes" id="UP000324241"/>
    </source>
</evidence>
<dbReference type="Proteomes" id="UP000324241">
    <property type="component" value="Unassembled WGS sequence"/>
</dbReference>
<feature type="compositionally biased region" description="Polar residues" evidence="1">
    <location>
        <begin position="121"/>
        <end position="137"/>
    </location>
</feature>
<accession>A0A4V3UQT4</accession>
<dbReference type="OrthoDB" id="4503692at2759"/>
<dbReference type="EMBL" id="QUQM01000007">
    <property type="protein sequence ID" value="KAA8646434.1"/>
    <property type="molecule type" value="Genomic_DNA"/>
</dbReference>
<name>A0A4V3UQT4_9EURO</name>
<gene>
    <name evidence="2" type="ORF">ATNIH1004_007864</name>
    <name evidence="3" type="ORF">EYZ11_000301</name>
</gene>
<keyword evidence="4" id="KW-1185">Reference proteome</keyword>
<feature type="compositionally biased region" description="Basic residues" evidence="1">
    <location>
        <begin position="50"/>
        <end position="83"/>
    </location>
</feature>
<dbReference type="EMBL" id="SOSA01000004">
    <property type="protein sequence ID" value="THD00251.1"/>
    <property type="molecule type" value="Genomic_DNA"/>
</dbReference>
<comment type="caution">
    <text evidence="3">The sequence shown here is derived from an EMBL/GenBank/DDBJ whole genome shotgun (WGS) entry which is preliminary data.</text>
</comment>
<dbReference type="Proteomes" id="UP000308092">
    <property type="component" value="Unassembled WGS sequence"/>
</dbReference>
<feature type="compositionally biased region" description="Polar residues" evidence="1">
    <location>
        <begin position="1"/>
        <end position="10"/>
    </location>
</feature>
<sequence length="235" mass="26059">MRTRSQQQSPGGFVSLESVTRRTRSTRSASQTNSICETSEPLTEPPTRSKSQRVTKTTSKKLIKTQPKKAPKRVTRQSTRKAAKSQSADEEYESHDEQRPEPTPEDTNHDDKENHRGAPQMQESATTANENPLSEQNSSEKTEAPSPQHLPTQNTKAHETTGTTNPPELPQTSQDIPSKLEAHISVETFGASWTEFLFGDISYVGSPVSERSRTPSIDEPLFTIEGELDKGLSSR</sequence>
<organism evidence="3 4">
    <name type="scientific">Aspergillus tanneri</name>
    <dbReference type="NCBI Taxonomy" id="1220188"/>
    <lineage>
        <taxon>Eukaryota</taxon>
        <taxon>Fungi</taxon>
        <taxon>Dikarya</taxon>
        <taxon>Ascomycota</taxon>
        <taxon>Pezizomycotina</taxon>
        <taxon>Eurotiomycetes</taxon>
        <taxon>Eurotiomycetidae</taxon>
        <taxon>Eurotiales</taxon>
        <taxon>Aspergillaceae</taxon>
        <taxon>Aspergillus</taxon>
        <taxon>Aspergillus subgen. Circumdati</taxon>
    </lineage>
</organism>
<dbReference type="GeneID" id="54330566"/>
<evidence type="ECO:0000256" key="1">
    <source>
        <dbReference type="SAM" id="MobiDB-lite"/>
    </source>
</evidence>
<dbReference type="RefSeq" id="XP_033425795.1">
    <property type="nucleotide sequence ID" value="XM_033572480.1"/>
</dbReference>
<evidence type="ECO:0000313" key="2">
    <source>
        <dbReference type="EMBL" id="KAA8646434.1"/>
    </source>
</evidence>
<evidence type="ECO:0000313" key="3">
    <source>
        <dbReference type="EMBL" id="THD00251.1"/>
    </source>
</evidence>
<protein>
    <submittedName>
        <fullName evidence="3">Uncharacterized protein</fullName>
    </submittedName>
</protein>
<feature type="compositionally biased region" description="Basic and acidic residues" evidence="1">
    <location>
        <begin position="95"/>
        <end position="116"/>
    </location>
</feature>
<dbReference type="VEuPathDB" id="FungiDB:EYZ11_000301"/>
<feature type="compositionally biased region" description="Polar residues" evidence="1">
    <location>
        <begin position="33"/>
        <end position="49"/>
    </location>
</feature>
<feature type="compositionally biased region" description="Polar residues" evidence="1">
    <location>
        <begin position="149"/>
        <end position="176"/>
    </location>
</feature>